<reference evidence="1 2" key="1">
    <citation type="submission" date="2018-11" db="EMBL/GenBank/DDBJ databases">
        <authorList>
            <consortium name="Pathogen Informatics"/>
        </authorList>
    </citation>
    <scope>NUCLEOTIDE SEQUENCE [LARGE SCALE GENOMIC DNA]</scope>
</reference>
<protein>
    <submittedName>
        <fullName evidence="1 3">Uncharacterized protein</fullName>
    </submittedName>
</protein>
<dbReference type="WBParaSite" id="HPBE_0000064401-mRNA-1">
    <property type="protein sequence ID" value="HPBE_0000064401-mRNA-1"/>
    <property type="gene ID" value="HPBE_0000064401"/>
</dbReference>
<evidence type="ECO:0000313" key="1">
    <source>
        <dbReference type="EMBL" id="VDO19027.1"/>
    </source>
</evidence>
<accession>A0A3P7U9D4</accession>
<dbReference type="EMBL" id="UZAH01000502">
    <property type="protein sequence ID" value="VDO19027.1"/>
    <property type="molecule type" value="Genomic_DNA"/>
</dbReference>
<dbReference type="AlphaFoldDB" id="A0A183F3A2"/>
<sequence length="73" mass="8112">MPVNVTDSCCLTNAADSRHIAITFYRRRNPCSPSPPSTTDQLYSKSDSSSMLPAAVAGLIFCYRHRPYCRLLS</sequence>
<evidence type="ECO:0000313" key="3">
    <source>
        <dbReference type="WBParaSite" id="HPBE_0000064401-mRNA-1"/>
    </source>
</evidence>
<gene>
    <name evidence="1" type="ORF">HPBE_LOCUS645</name>
</gene>
<accession>A0A183F3A2</accession>
<evidence type="ECO:0000313" key="2">
    <source>
        <dbReference type="Proteomes" id="UP000050761"/>
    </source>
</evidence>
<name>A0A183F3A2_HELPZ</name>
<reference evidence="3" key="2">
    <citation type="submission" date="2019-09" db="UniProtKB">
        <authorList>
            <consortium name="WormBaseParasite"/>
        </authorList>
    </citation>
    <scope>IDENTIFICATION</scope>
</reference>
<keyword evidence="2" id="KW-1185">Reference proteome</keyword>
<proteinExistence type="predicted"/>
<dbReference type="Proteomes" id="UP000050761">
    <property type="component" value="Unassembled WGS sequence"/>
</dbReference>
<organism evidence="2 3">
    <name type="scientific">Heligmosomoides polygyrus</name>
    <name type="common">Parasitic roundworm</name>
    <dbReference type="NCBI Taxonomy" id="6339"/>
    <lineage>
        <taxon>Eukaryota</taxon>
        <taxon>Metazoa</taxon>
        <taxon>Ecdysozoa</taxon>
        <taxon>Nematoda</taxon>
        <taxon>Chromadorea</taxon>
        <taxon>Rhabditida</taxon>
        <taxon>Rhabditina</taxon>
        <taxon>Rhabditomorpha</taxon>
        <taxon>Strongyloidea</taxon>
        <taxon>Heligmosomidae</taxon>
        <taxon>Heligmosomoides</taxon>
    </lineage>
</organism>